<dbReference type="PROSITE" id="PS50835">
    <property type="entry name" value="IG_LIKE"/>
    <property type="match status" value="1"/>
</dbReference>
<organism>
    <name type="scientific">Ixodes scapularis</name>
    <name type="common">Black-legged tick</name>
    <name type="synonym">Deer tick</name>
    <dbReference type="NCBI Taxonomy" id="6945"/>
    <lineage>
        <taxon>Eukaryota</taxon>
        <taxon>Metazoa</taxon>
        <taxon>Ecdysozoa</taxon>
        <taxon>Arthropoda</taxon>
        <taxon>Chelicerata</taxon>
        <taxon>Arachnida</taxon>
        <taxon>Acari</taxon>
        <taxon>Parasitiformes</taxon>
        <taxon>Ixodida</taxon>
        <taxon>Ixodoidea</taxon>
        <taxon>Ixodidae</taxon>
        <taxon>Ixodinae</taxon>
        <taxon>Ixodes</taxon>
    </lineage>
</organism>
<dbReference type="VEuPathDB" id="VectorBase:ISCP_029941"/>
<dbReference type="Gene3D" id="3.60.10.10">
    <property type="entry name" value="Endonuclease/exonuclease/phosphatase"/>
    <property type="match status" value="1"/>
</dbReference>
<evidence type="ECO:0000313" key="2">
    <source>
        <dbReference type="EMBL" id="EEC01641.1"/>
    </source>
</evidence>
<reference evidence="3" key="2">
    <citation type="submission" date="2020-05" db="UniProtKB">
        <authorList>
            <consortium name="EnsemblMetazoa"/>
        </authorList>
    </citation>
    <scope>IDENTIFICATION</scope>
    <source>
        <strain evidence="3">wikel</strain>
    </source>
</reference>
<reference evidence="2 4" key="1">
    <citation type="submission" date="2008-03" db="EMBL/GenBank/DDBJ databases">
        <title>Annotation of Ixodes scapularis.</title>
        <authorList>
            <consortium name="Ixodes scapularis Genome Project Consortium"/>
            <person name="Caler E."/>
            <person name="Hannick L.I."/>
            <person name="Bidwell S."/>
            <person name="Joardar V."/>
            <person name="Thiagarajan M."/>
            <person name="Amedeo P."/>
            <person name="Galinsky K.J."/>
            <person name="Schobel S."/>
            <person name="Inman J."/>
            <person name="Hostetler J."/>
            <person name="Miller J."/>
            <person name="Hammond M."/>
            <person name="Megy K."/>
            <person name="Lawson D."/>
            <person name="Kodira C."/>
            <person name="Sutton G."/>
            <person name="Meyer J."/>
            <person name="Hill C.A."/>
            <person name="Birren B."/>
            <person name="Nene V."/>
            <person name="Collins F."/>
            <person name="Alarcon-Chaidez F."/>
            <person name="Wikel S."/>
            <person name="Strausberg R."/>
        </authorList>
    </citation>
    <scope>NUCLEOTIDE SEQUENCE [LARGE SCALE GENOMIC DNA]</scope>
    <source>
        <strain evidence="4">Wikel</strain>
        <strain evidence="2">Wikel colony</strain>
    </source>
</reference>
<dbReference type="SUPFAM" id="SSF56219">
    <property type="entry name" value="DNase I-like"/>
    <property type="match status" value="1"/>
</dbReference>
<dbReference type="InterPro" id="IPR036179">
    <property type="entry name" value="Ig-like_dom_sf"/>
</dbReference>
<dbReference type="OrthoDB" id="5843397at2759"/>
<dbReference type="Gene3D" id="2.60.40.10">
    <property type="entry name" value="Immunoglobulins"/>
    <property type="match status" value="1"/>
</dbReference>
<feature type="non-terminal residue" evidence="2">
    <location>
        <position position="271"/>
    </location>
</feature>
<dbReference type="VEuPathDB" id="VectorBase:ISCW000450"/>
<dbReference type="EMBL" id="ABJB010449037">
    <property type="status" value="NOT_ANNOTATED_CDS"/>
    <property type="molecule type" value="Genomic_DNA"/>
</dbReference>
<dbReference type="InterPro" id="IPR013783">
    <property type="entry name" value="Ig-like_fold"/>
</dbReference>
<dbReference type="EMBL" id="DS637321">
    <property type="protein sequence ID" value="EEC01641.1"/>
    <property type="molecule type" value="Genomic_DNA"/>
</dbReference>
<keyword evidence="4" id="KW-1185">Reference proteome</keyword>
<feature type="domain" description="Ig-like" evidence="1">
    <location>
        <begin position="168"/>
        <end position="267"/>
    </location>
</feature>
<proteinExistence type="predicted"/>
<dbReference type="EMBL" id="ABJB010743486">
    <property type="status" value="NOT_ANNOTATED_CDS"/>
    <property type="molecule type" value="Genomic_DNA"/>
</dbReference>
<sequence length="271" mass="30527">MPYGLFVLNTLNDLGNFLREVKKVAKVMKLQVVGDFNAPHVVWVYHTSNKKETNVHNAAQKHQLTLCNDRRFPTRIRHSVSKDTSPDFTLLTGLTEVEWTRQVVLGAPYGRSQIIPFYIESVDGLSGEEGQPESEKDHFYEVIARNSSETVDRQRAAPLVYKLRGVPPETPVIRDKYGNIVDKVAGPYREGESLTLICEVKGGVPQPLISWWRNSTEQLPSRAERSSHGVTRSTLEVTQLRARDLNASLSCRASDNNRTYTVASSVTLDIY</sequence>
<dbReference type="Pfam" id="PF14529">
    <property type="entry name" value="Exo_endo_phos_2"/>
    <property type="match status" value="1"/>
</dbReference>
<dbReference type="PANTHER" id="PTHR23278:SF19">
    <property type="entry name" value="OBSCURIN"/>
    <property type="match status" value="1"/>
</dbReference>
<dbReference type="CDD" id="cd00096">
    <property type="entry name" value="Ig"/>
    <property type="match status" value="1"/>
</dbReference>
<dbReference type="EMBL" id="ABJB010412792">
    <property type="status" value="NOT_ANNOTATED_CDS"/>
    <property type="molecule type" value="Genomic_DNA"/>
</dbReference>
<gene>
    <name evidence="2" type="ORF">IscW_ISCW000450</name>
</gene>
<dbReference type="GO" id="GO:0003824">
    <property type="term" value="F:catalytic activity"/>
    <property type="evidence" value="ECO:0007669"/>
    <property type="project" value="InterPro"/>
</dbReference>
<evidence type="ECO:0000313" key="3">
    <source>
        <dbReference type="EnsemblMetazoa" id="ISCW000450-PA"/>
    </source>
</evidence>
<dbReference type="EMBL" id="ABJB010358351">
    <property type="status" value="NOT_ANNOTATED_CDS"/>
    <property type="molecule type" value="Genomic_DNA"/>
</dbReference>
<dbReference type="InterPro" id="IPR005135">
    <property type="entry name" value="Endo/exonuclease/phosphatase"/>
</dbReference>
<evidence type="ECO:0000313" key="4">
    <source>
        <dbReference type="Proteomes" id="UP000001555"/>
    </source>
</evidence>
<dbReference type="SUPFAM" id="SSF48726">
    <property type="entry name" value="Immunoglobulin"/>
    <property type="match status" value="1"/>
</dbReference>
<protein>
    <submittedName>
        <fullName evidence="2 3">Sidestep protein, putative</fullName>
    </submittedName>
</protein>
<dbReference type="AlphaFoldDB" id="B7P4W9"/>
<accession>B7P4W9</accession>
<evidence type="ECO:0000259" key="1">
    <source>
        <dbReference type="PROSITE" id="PS50835"/>
    </source>
</evidence>
<dbReference type="VEuPathDB" id="VectorBase:ISCI010906"/>
<dbReference type="InterPro" id="IPR007110">
    <property type="entry name" value="Ig-like_dom"/>
</dbReference>
<dbReference type="PaxDb" id="6945-B7P4W9"/>
<dbReference type="Proteomes" id="UP000001555">
    <property type="component" value="Unassembled WGS sequence"/>
</dbReference>
<dbReference type="Pfam" id="PF13927">
    <property type="entry name" value="Ig_3"/>
    <property type="match status" value="1"/>
</dbReference>
<dbReference type="InterPro" id="IPR036691">
    <property type="entry name" value="Endo/exonu/phosph_ase_sf"/>
</dbReference>
<dbReference type="EnsemblMetazoa" id="ISCW000450-RA">
    <property type="protein sequence ID" value="ISCW000450-PA"/>
    <property type="gene ID" value="ISCW000450"/>
</dbReference>
<name>B7P4W9_IXOSC</name>
<dbReference type="HOGENOM" id="CLU_1028846_0_0_1"/>
<dbReference type="EMBL" id="ABJB011085230">
    <property type="status" value="NOT_ANNOTATED_CDS"/>
    <property type="molecule type" value="Genomic_DNA"/>
</dbReference>
<dbReference type="EMBL" id="ABJB010869971">
    <property type="status" value="NOT_ANNOTATED_CDS"/>
    <property type="molecule type" value="Genomic_DNA"/>
</dbReference>
<dbReference type="PANTHER" id="PTHR23278">
    <property type="entry name" value="SIDESTEP PROTEIN"/>
    <property type="match status" value="1"/>
</dbReference>